<evidence type="ECO:0000259" key="5">
    <source>
        <dbReference type="PROSITE" id="PS50931"/>
    </source>
</evidence>
<comment type="similarity">
    <text evidence="1">Belongs to the LysR transcriptional regulatory family.</text>
</comment>
<comment type="caution">
    <text evidence="6">The sequence shown here is derived from an EMBL/GenBank/DDBJ whole genome shotgun (WGS) entry which is preliminary data.</text>
</comment>
<dbReference type="InterPro" id="IPR036388">
    <property type="entry name" value="WH-like_DNA-bd_sf"/>
</dbReference>
<dbReference type="RefSeq" id="WP_121441250.1">
    <property type="nucleotide sequence ID" value="NZ_RCDA01000001.1"/>
</dbReference>
<evidence type="ECO:0000256" key="3">
    <source>
        <dbReference type="ARBA" id="ARBA00023125"/>
    </source>
</evidence>
<evidence type="ECO:0000256" key="4">
    <source>
        <dbReference type="ARBA" id="ARBA00023163"/>
    </source>
</evidence>
<gene>
    <name evidence="6" type="ORF">DFR31_0700</name>
</gene>
<name>A0A498C631_9GAMM</name>
<dbReference type="SUPFAM" id="SSF46785">
    <property type="entry name" value="Winged helix' DNA-binding domain"/>
    <property type="match status" value="1"/>
</dbReference>
<dbReference type="PROSITE" id="PS50931">
    <property type="entry name" value="HTH_LYSR"/>
    <property type="match status" value="1"/>
</dbReference>
<dbReference type="FunFam" id="1.10.10.10:FF:000001">
    <property type="entry name" value="LysR family transcriptional regulator"/>
    <property type="match status" value="1"/>
</dbReference>
<dbReference type="Gene3D" id="3.40.190.290">
    <property type="match status" value="1"/>
</dbReference>
<dbReference type="Pfam" id="PF00126">
    <property type="entry name" value="HTH_1"/>
    <property type="match status" value="1"/>
</dbReference>
<dbReference type="Proteomes" id="UP000275461">
    <property type="component" value="Unassembled WGS sequence"/>
</dbReference>
<keyword evidence="7" id="KW-1185">Reference proteome</keyword>
<dbReference type="GO" id="GO:0003700">
    <property type="term" value="F:DNA-binding transcription factor activity"/>
    <property type="evidence" value="ECO:0007669"/>
    <property type="project" value="InterPro"/>
</dbReference>
<evidence type="ECO:0000256" key="2">
    <source>
        <dbReference type="ARBA" id="ARBA00023015"/>
    </source>
</evidence>
<dbReference type="EMBL" id="RCDA01000001">
    <property type="protein sequence ID" value="RLK50793.1"/>
    <property type="molecule type" value="Genomic_DNA"/>
</dbReference>
<keyword evidence="2" id="KW-0805">Transcription regulation</keyword>
<dbReference type="InterPro" id="IPR005119">
    <property type="entry name" value="LysR_subst-bd"/>
</dbReference>
<dbReference type="AlphaFoldDB" id="A0A498C631"/>
<dbReference type="PANTHER" id="PTHR30126">
    <property type="entry name" value="HTH-TYPE TRANSCRIPTIONAL REGULATOR"/>
    <property type="match status" value="1"/>
</dbReference>
<organism evidence="6 7">
    <name type="scientific">Alkalispirillum mobile</name>
    <dbReference type="NCBI Taxonomy" id="85925"/>
    <lineage>
        <taxon>Bacteria</taxon>
        <taxon>Pseudomonadati</taxon>
        <taxon>Pseudomonadota</taxon>
        <taxon>Gammaproteobacteria</taxon>
        <taxon>Chromatiales</taxon>
        <taxon>Ectothiorhodospiraceae</taxon>
        <taxon>Alkalispirillum</taxon>
    </lineage>
</organism>
<evidence type="ECO:0000313" key="6">
    <source>
        <dbReference type="EMBL" id="RLK50793.1"/>
    </source>
</evidence>
<sequence length="293" mass="31783">MQIKSLRLFLAVVESGSFVAAAERMHTVQSNVTAHIKRLEQELDARLLDRQARVRLTPAGRSLVAHAERIVGAHDEAIAAFQGQCSPSGALHLGAMETTMALRLPAPLAAFHAQYPDVDLRVRTGPTADLVEAMAAGRLDCAFVAGRVEDPRLYQAVAFNERLALVAGHPLSTLPSSEQLQGSTFLAFRQGCSYRQRVELLLASHGISSARIFDFGTLDAILGCVAAGMGYALLPQAVVEAHADRFGIHACLLPEEIGAVDTWFVARSQECWTPTLQRFAESVLPPRHDDPEQ</sequence>
<accession>A0A498C631</accession>
<keyword evidence="4" id="KW-0804">Transcription</keyword>
<dbReference type="Pfam" id="PF03466">
    <property type="entry name" value="LysR_substrate"/>
    <property type="match status" value="1"/>
</dbReference>
<proteinExistence type="inferred from homology"/>
<evidence type="ECO:0000256" key="1">
    <source>
        <dbReference type="ARBA" id="ARBA00009437"/>
    </source>
</evidence>
<keyword evidence="3 6" id="KW-0238">DNA-binding</keyword>
<dbReference type="InterPro" id="IPR036390">
    <property type="entry name" value="WH_DNA-bd_sf"/>
</dbReference>
<dbReference type="PANTHER" id="PTHR30126:SF40">
    <property type="entry name" value="HTH-TYPE TRANSCRIPTIONAL REGULATOR GLTR"/>
    <property type="match status" value="1"/>
</dbReference>
<dbReference type="SUPFAM" id="SSF53850">
    <property type="entry name" value="Periplasmic binding protein-like II"/>
    <property type="match status" value="1"/>
</dbReference>
<dbReference type="InterPro" id="IPR000847">
    <property type="entry name" value="LysR_HTH_N"/>
</dbReference>
<protein>
    <submittedName>
        <fullName evidence="6">DNA-binding transcriptional LysR family regulator</fullName>
    </submittedName>
</protein>
<reference evidence="6 7" key="1">
    <citation type="submission" date="2018-10" db="EMBL/GenBank/DDBJ databases">
        <title>Genomic Encyclopedia of Type Strains, Phase IV (KMG-IV): sequencing the most valuable type-strain genomes for metagenomic binning, comparative biology and taxonomic classification.</title>
        <authorList>
            <person name="Goeker M."/>
        </authorList>
    </citation>
    <scope>NUCLEOTIDE SEQUENCE [LARGE SCALE GENOMIC DNA]</scope>
    <source>
        <strain evidence="6 7">DSM 12769</strain>
    </source>
</reference>
<evidence type="ECO:0000313" key="7">
    <source>
        <dbReference type="Proteomes" id="UP000275461"/>
    </source>
</evidence>
<dbReference type="GO" id="GO:0000976">
    <property type="term" value="F:transcription cis-regulatory region binding"/>
    <property type="evidence" value="ECO:0007669"/>
    <property type="project" value="TreeGrafter"/>
</dbReference>
<feature type="domain" description="HTH lysR-type" evidence="5">
    <location>
        <begin position="1"/>
        <end position="57"/>
    </location>
</feature>
<dbReference type="OrthoDB" id="9803735at2"/>
<dbReference type="Gene3D" id="1.10.10.10">
    <property type="entry name" value="Winged helix-like DNA-binding domain superfamily/Winged helix DNA-binding domain"/>
    <property type="match status" value="1"/>
</dbReference>
<dbReference type="CDD" id="cd08442">
    <property type="entry name" value="PBP2_YofA_SoxR_like"/>
    <property type="match status" value="1"/>
</dbReference>